<sequence length="153" mass="17445">MYTFISLPFPYPFITEQRSSHCHHIVPAIKSKILQSTFPEELIISLFVKNTSSCIPHQRIKVDFWSLPMITCLGASKTMPKKEKREEGRGVEFILLEHENENSIIILDHFLELLSSVLQGLCLVKNHSNYGNKTTCSVTSLIHFSISILSQDI</sequence>
<dbReference type="EMBL" id="FQ790323">
    <property type="protein sequence ID" value="CCD50160.1"/>
    <property type="molecule type" value="Genomic_DNA"/>
</dbReference>
<dbReference type="HOGENOM" id="CLU_1712981_0_0_1"/>
<evidence type="ECO:0000313" key="1">
    <source>
        <dbReference type="EMBL" id="CCD50160.1"/>
    </source>
</evidence>
<evidence type="ECO:0000313" key="2">
    <source>
        <dbReference type="Proteomes" id="UP000008177"/>
    </source>
</evidence>
<organism evidence="1 2">
    <name type="scientific">Botryotinia fuckeliana (strain T4)</name>
    <name type="common">Noble rot fungus</name>
    <name type="synonym">Botrytis cinerea</name>
    <dbReference type="NCBI Taxonomy" id="999810"/>
    <lineage>
        <taxon>Eukaryota</taxon>
        <taxon>Fungi</taxon>
        <taxon>Dikarya</taxon>
        <taxon>Ascomycota</taxon>
        <taxon>Pezizomycotina</taxon>
        <taxon>Leotiomycetes</taxon>
        <taxon>Helotiales</taxon>
        <taxon>Sclerotiniaceae</taxon>
        <taxon>Botrytis</taxon>
    </lineage>
</organism>
<reference evidence="2" key="1">
    <citation type="journal article" date="2011" name="PLoS Genet.">
        <title>Genomic analysis of the necrotrophic fungal pathogens Sclerotinia sclerotiorum and Botrytis cinerea.</title>
        <authorList>
            <person name="Amselem J."/>
            <person name="Cuomo C.A."/>
            <person name="van Kan J.A."/>
            <person name="Viaud M."/>
            <person name="Benito E.P."/>
            <person name="Couloux A."/>
            <person name="Coutinho P.M."/>
            <person name="de Vries R.P."/>
            <person name="Dyer P.S."/>
            <person name="Fillinger S."/>
            <person name="Fournier E."/>
            <person name="Gout L."/>
            <person name="Hahn M."/>
            <person name="Kohn L."/>
            <person name="Lapalu N."/>
            <person name="Plummer K.M."/>
            <person name="Pradier J.M."/>
            <person name="Quevillon E."/>
            <person name="Sharon A."/>
            <person name="Simon A."/>
            <person name="ten Have A."/>
            <person name="Tudzynski B."/>
            <person name="Tudzynski P."/>
            <person name="Wincker P."/>
            <person name="Andrew M."/>
            <person name="Anthouard V."/>
            <person name="Beever R.E."/>
            <person name="Beffa R."/>
            <person name="Benoit I."/>
            <person name="Bouzid O."/>
            <person name="Brault B."/>
            <person name="Chen Z."/>
            <person name="Choquer M."/>
            <person name="Collemare J."/>
            <person name="Cotton P."/>
            <person name="Danchin E.G."/>
            <person name="Da Silva C."/>
            <person name="Gautier A."/>
            <person name="Giraud C."/>
            <person name="Giraud T."/>
            <person name="Gonzalez C."/>
            <person name="Grossetete S."/>
            <person name="Guldener U."/>
            <person name="Henrissat B."/>
            <person name="Howlett B.J."/>
            <person name="Kodira C."/>
            <person name="Kretschmer M."/>
            <person name="Lappartient A."/>
            <person name="Leroch M."/>
            <person name="Levis C."/>
            <person name="Mauceli E."/>
            <person name="Neuveglise C."/>
            <person name="Oeser B."/>
            <person name="Pearson M."/>
            <person name="Poulain J."/>
            <person name="Poussereau N."/>
            <person name="Quesneville H."/>
            <person name="Rascle C."/>
            <person name="Schumacher J."/>
            <person name="Segurens B."/>
            <person name="Sexton A."/>
            <person name="Silva E."/>
            <person name="Sirven C."/>
            <person name="Soanes D.M."/>
            <person name="Talbot N.J."/>
            <person name="Templeton M."/>
            <person name="Yandava C."/>
            <person name="Yarden O."/>
            <person name="Zeng Q."/>
            <person name="Rollins J.A."/>
            <person name="Lebrun M.H."/>
            <person name="Dickman M."/>
        </authorList>
    </citation>
    <scope>NUCLEOTIDE SEQUENCE [LARGE SCALE GENOMIC DNA]</scope>
    <source>
        <strain evidence="2">T4</strain>
    </source>
</reference>
<dbReference type="InParanoid" id="G2YEG2"/>
<dbReference type="AlphaFoldDB" id="G2YEG2"/>
<protein>
    <submittedName>
        <fullName evidence="1">Uncharacterized protein</fullName>
    </submittedName>
</protein>
<name>G2YEG2_BOTF4</name>
<gene>
    <name evidence="1" type="ORF">BofuT4_P025590.1</name>
</gene>
<proteinExistence type="predicted"/>
<dbReference type="Proteomes" id="UP000008177">
    <property type="component" value="Unplaced contigs"/>
</dbReference>
<accession>G2YEG2</accession>